<dbReference type="Gene3D" id="3.40.50.300">
    <property type="entry name" value="P-loop containing nucleotide triphosphate hydrolases"/>
    <property type="match status" value="1"/>
</dbReference>
<dbReference type="SUPFAM" id="SSF52540">
    <property type="entry name" value="P-loop containing nucleoside triphosphate hydrolases"/>
    <property type="match status" value="1"/>
</dbReference>
<keyword evidence="8" id="KW-0479">Metal-binding</keyword>
<keyword evidence="9" id="KW-0547">Nucleotide-binding</keyword>
<dbReference type="GO" id="GO:0003724">
    <property type="term" value="F:RNA helicase activity"/>
    <property type="evidence" value="ECO:0007669"/>
    <property type="project" value="InterPro"/>
</dbReference>
<evidence type="ECO:0000256" key="6">
    <source>
        <dbReference type="ARBA" id="ARBA00022705"/>
    </source>
</evidence>
<keyword evidence="7" id="KW-0540">Nuclease</keyword>
<evidence type="ECO:0000256" key="16">
    <source>
        <dbReference type="ARBA" id="ARBA00032243"/>
    </source>
</evidence>
<feature type="region of interest" description="Disordered" evidence="18">
    <location>
        <begin position="322"/>
        <end position="378"/>
    </location>
</feature>
<dbReference type="Gene3D" id="3.40.1310.20">
    <property type="match status" value="1"/>
</dbReference>
<organism evidence="20">
    <name type="scientific">uncultured virus</name>
    <dbReference type="NCBI Taxonomy" id="340016"/>
    <lineage>
        <taxon>Viruses</taxon>
        <taxon>environmental samples</taxon>
    </lineage>
</organism>
<dbReference type="InterPro" id="IPR049912">
    <property type="entry name" value="CRESS_DNA_REP"/>
</dbReference>
<evidence type="ECO:0000259" key="19">
    <source>
        <dbReference type="PROSITE" id="PS52020"/>
    </source>
</evidence>
<comment type="subcellular location">
    <subcellularLocation>
        <location evidence="2">Host nucleus</location>
    </subcellularLocation>
</comment>
<name>A0A1D8MK33_9VIRU</name>
<evidence type="ECO:0000256" key="7">
    <source>
        <dbReference type="ARBA" id="ARBA00022722"/>
    </source>
</evidence>
<dbReference type="GO" id="GO:0042025">
    <property type="term" value="C:host cell nucleus"/>
    <property type="evidence" value="ECO:0007669"/>
    <property type="project" value="UniProtKB-SubCell"/>
</dbReference>
<dbReference type="EMBL" id="KX259443">
    <property type="protein sequence ID" value="AOV86311.1"/>
    <property type="molecule type" value="Genomic_DNA"/>
</dbReference>
<dbReference type="Pfam" id="PF02407">
    <property type="entry name" value="Viral_Rep"/>
    <property type="match status" value="1"/>
</dbReference>
<sequence length="415" mass="47491">MSQGRNWMVTINNPHKADAFEKWATEKAKYFIYQYEKGEKGTLHIQGYIIFKGNQRISTLKKLHATAHWELRMGTHEQARKYCTKAESRVKPGLEWGEPPAQGKRSDLLKMKETIDANPSIKMEEVFDKHFSVALRYSAHIKEYIALKAIKRNWKTEVTVIWGPPGVGKTSLCHQVSPDAYVKDCTTKWWDNYDGVSDVIFDDFYGGIQYTTMLALLDRYHCQVECKGGVINFAPKRIFITSNKKYSEWYGAPEGTDMNFQATRVAAIERRIDNLLTMEQLGSTFVVKGVIPTLPVAEPVPEPPKLDEEAVVPKFDNIIIESESEEEGKDESEESDPDEPSGESLGSRDTEEFSEDSFESDEEPRRKKRGSLKRAFRIPENMGRKFRVGLSKKAVVKKRQKIRTPPTSEEDFLSD</sequence>
<evidence type="ECO:0000256" key="4">
    <source>
        <dbReference type="ARBA" id="ARBA00022679"/>
    </source>
</evidence>
<dbReference type="InterPro" id="IPR027417">
    <property type="entry name" value="P-loop_NTPase"/>
</dbReference>
<evidence type="ECO:0000256" key="3">
    <source>
        <dbReference type="ARBA" id="ARBA00008545"/>
    </source>
</evidence>
<dbReference type="PROSITE" id="PS52020">
    <property type="entry name" value="CRESS_DNA_REP"/>
    <property type="match status" value="1"/>
</dbReference>
<dbReference type="GO" id="GO:0003677">
    <property type="term" value="F:DNA binding"/>
    <property type="evidence" value="ECO:0007669"/>
    <property type="project" value="UniProtKB-KW"/>
</dbReference>
<comment type="catalytic activity">
    <reaction evidence="17">
        <text>ATP + H2O = ADP + phosphate + H(+)</text>
        <dbReference type="Rhea" id="RHEA:13065"/>
        <dbReference type="ChEBI" id="CHEBI:15377"/>
        <dbReference type="ChEBI" id="CHEBI:15378"/>
        <dbReference type="ChEBI" id="CHEBI:30616"/>
        <dbReference type="ChEBI" id="CHEBI:43474"/>
        <dbReference type="ChEBI" id="CHEBI:456216"/>
    </reaction>
</comment>
<feature type="compositionally biased region" description="Acidic residues" evidence="18">
    <location>
        <begin position="352"/>
        <end position="362"/>
    </location>
</feature>
<evidence type="ECO:0000256" key="10">
    <source>
        <dbReference type="ARBA" id="ARBA00022759"/>
    </source>
</evidence>
<evidence type="ECO:0000256" key="14">
    <source>
        <dbReference type="ARBA" id="ARBA00023268"/>
    </source>
</evidence>
<dbReference type="Pfam" id="PF00910">
    <property type="entry name" value="RNA_helicase"/>
    <property type="match status" value="1"/>
</dbReference>
<dbReference type="GO" id="GO:0006260">
    <property type="term" value="P:DNA replication"/>
    <property type="evidence" value="ECO:0007669"/>
    <property type="project" value="UniProtKB-KW"/>
</dbReference>
<dbReference type="GO" id="GO:0016779">
    <property type="term" value="F:nucleotidyltransferase activity"/>
    <property type="evidence" value="ECO:0007669"/>
    <property type="project" value="UniProtKB-KW"/>
</dbReference>
<keyword evidence="5" id="KW-0548">Nucleotidyltransferase</keyword>
<evidence type="ECO:0000256" key="11">
    <source>
        <dbReference type="ARBA" id="ARBA00022801"/>
    </source>
</evidence>
<dbReference type="GO" id="GO:0046872">
    <property type="term" value="F:metal ion binding"/>
    <property type="evidence" value="ECO:0007669"/>
    <property type="project" value="UniProtKB-KW"/>
</dbReference>
<dbReference type="GO" id="GO:0004519">
    <property type="term" value="F:endonuclease activity"/>
    <property type="evidence" value="ECO:0007669"/>
    <property type="project" value="UniProtKB-KW"/>
</dbReference>
<reference evidence="20" key="1">
    <citation type="submission" date="2016-05" db="EMBL/GenBank/DDBJ databases">
        <title>Viral Hybridization Blurs Taxonomic Lines in a Wastewater Treatment Plant.</title>
        <authorList>
            <person name="Pearson V.M.M."/>
            <person name="Caudle S.B."/>
            <person name="Rokyta D.R."/>
        </authorList>
    </citation>
    <scope>NUCLEOTIDE SEQUENCE</scope>
    <source>
        <strain evidence="20">Wastewater_Circular_Virus_FL50</strain>
    </source>
</reference>
<evidence type="ECO:0000256" key="13">
    <source>
        <dbReference type="ARBA" id="ARBA00023125"/>
    </source>
</evidence>
<evidence type="ECO:0000256" key="18">
    <source>
        <dbReference type="SAM" id="MobiDB-lite"/>
    </source>
</evidence>
<feature type="region of interest" description="Disordered" evidence="18">
    <location>
        <begin position="393"/>
        <end position="415"/>
    </location>
</feature>
<feature type="compositionally biased region" description="Basic residues" evidence="18">
    <location>
        <begin position="366"/>
        <end position="376"/>
    </location>
</feature>
<keyword evidence="10" id="KW-0255">Endonuclease</keyword>
<keyword evidence="6" id="KW-0235">DNA replication</keyword>
<keyword evidence="12" id="KW-0190">Covalent protein-DNA linkage</keyword>
<evidence type="ECO:0000256" key="12">
    <source>
        <dbReference type="ARBA" id="ARBA00023124"/>
    </source>
</evidence>
<protein>
    <recommendedName>
        <fullName evidence="15">ATP-dependent helicase Rep</fullName>
    </recommendedName>
    <alternativeName>
        <fullName evidence="16">RepP</fullName>
    </alternativeName>
</protein>
<dbReference type="GO" id="GO:0003723">
    <property type="term" value="F:RNA binding"/>
    <property type="evidence" value="ECO:0007669"/>
    <property type="project" value="InterPro"/>
</dbReference>
<comment type="similarity">
    <text evidence="3">Belongs to the nanoviruses/circoviruses replication-associated protein family.</text>
</comment>
<keyword evidence="13" id="KW-0238">DNA-binding</keyword>
<evidence type="ECO:0000313" key="20">
    <source>
        <dbReference type="EMBL" id="AOV86311.1"/>
    </source>
</evidence>
<feature type="compositionally biased region" description="Acidic residues" evidence="18">
    <location>
        <begin position="322"/>
        <end position="341"/>
    </location>
</feature>
<evidence type="ECO:0000256" key="17">
    <source>
        <dbReference type="ARBA" id="ARBA00049360"/>
    </source>
</evidence>
<dbReference type="GO" id="GO:0016787">
    <property type="term" value="F:hydrolase activity"/>
    <property type="evidence" value="ECO:0007669"/>
    <property type="project" value="UniProtKB-KW"/>
</dbReference>
<dbReference type="InterPro" id="IPR000605">
    <property type="entry name" value="Helicase_SF3_ssDNA/RNA_vir"/>
</dbReference>
<proteinExistence type="inferred from homology"/>
<keyword evidence="11" id="KW-0378">Hydrolase</keyword>
<evidence type="ECO:0000256" key="15">
    <source>
        <dbReference type="ARBA" id="ARBA00030754"/>
    </source>
</evidence>
<keyword evidence="14" id="KW-0511">Multifunctional enzyme</keyword>
<accession>A0A1D8MK33</accession>
<evidence type="ECO:0000256" key="2">
    <source>
        <dbReference type="ARBA" id="ARBA00004147"/>
    </source>
</evidence>
<feature type="domain" description="CRESS-DNA virus Rep endonuclease" evidence="19">
    <location>
        <begin position="1"/>
        <end position="99"/>
    </location>
</feature>
<evidence type="ECO:0000256" key="9">
    <source>
        <dbReference type="ARBA" id="ARBA00022741"/>
    </source>
</evidence>
<evidence type="ECO:0000256" key="1">
    <source>
        <dbReference type="ARBA" id="ARBA00001936"/>
    </source>
</evidence>
<evidence type="ECO:0000256" key="8">
    <source>
        <dbReference type="ARBA" id="ARBA00022723"/>
    </source>
</evidence>
<keyword evidence="4" id="KW-0808">Transferase</keyword>
<comment type="cofactor">
    <cofactor evidence="1">
        <name>Mn(2+)</name>
        <dbReference type="ChEBI" id="CHEBI:29035"/>
    </cofactor>
</comment>
<dbReference type="GO" id="GO:0000166">
    <property type="term" value="F:nucleotide binding"/>
    <property type="evidence" value="ECO:0007669"/>
    <property type="project" value="UniProtKB-KW"/>
</dbReference>
<evidence type="ECO:0000256" key="5">
    <source>
        <dbReference type="ARBA" id="ARBA00022695"/>
    </source>
</evidence>